<dbReference type="Proteomes" id="UP000281028">
    <property type="component" value="Unassembled WGS sequence"/>
</dbReference>
<keyword evidence="3" id="KW-1015">Disulfide bond</keyword>
<feature type="chain" id="PRO_5040248504" evidence="5">
    <location>
        <begin position="19"/>
        <end position="393"/>
    </location>
</feature>
<evidence type="ECO:0000256" key="1">
    <source>
        <dbReference type="ARBA" id="ARBA00004196"/>
    </source>
</evidence>
<dbReference type="InterPro" id="IPR025380">
    <property type="entry name" value="DUF4369"/>
</dbReference>
<dbReference type="CDD" id="cd02966">
    <property type="entry name" value="TlpA_like_family"/>
    <property type="match status" value="1"/>
</dbReference>
<dbReference type="GO" id="GO:0016209">
    <property type="term" value="F:antioxidant activity"/>
    <property type="evidence" value="ECO:0007669"/>
    <property type="project" value="InterPro"/>
</dbReference>
<evidence type="ECO:0000256" key="5">
    <source>
        <dbReference type="SAM" id="SignalP"/>
    </source>
</evidence>
<dbReference type="Pfam" id="PF00578">
    <property type="entry name" value="AhpC-TSA"/>
    <property type="match status" value="1"/>
</dbReference>
<dbReference type="PANTHER" id="PTHR42852">
    <property type="entry name" value="THIOL:DISULFIDE INTERCHANGE PROTEIN DSBE"/>
    <property type="match status" value="1"/>
</dbReference>
<sequence length="393" mass="44589">MKKICIAICLLPLQTAIAQQFTLKGSVQQTTYAVSDFVYLTYRQQHKTILDSCRLEGTKYHFSGQLQYPAEAKLYLKVADSTLQYYNTTHFIKPFECTFYLDAGSLTATSKENLYETIISGSAAQDDRQLLRKELHEINDRADAAYGKEREAAYKANDKAAIAIVSRKMTATGEEEKAAQLRFIQQHPKTGIMLDLLAEYTRTKIDPAVIGPVYEQMLPALKASPEGKAYGIRLEKARKIATGMPAPPVVLKDRNGKTIRLSDLRGKVVLLDFWGSWCYPCRMTHPHLRETYARYRDKGFEILGVSNERGDTATRYAKWTKALDEDNMTWLNVINENTSTEKDKGVLDNYDVKAFPTKFLIGRDGRIIIKLVGNTPQNNEELEAQLKKMMENV</sequence>
<proteinExistence type="predicted"/>
<keyword evidence="5" id="KW-0732">Signal</keyword>
<dbReference type="PROSITE" id="PS51352">
    <property type="entry name" value="THIOREDOXIN_2"/>
    <property type="match status" value="1"/>
</dbReference>
<dbReference type="EMBL" id="RIAR02000001">
    <property type="protein sequence ID" value="NSL85894.1"/>
    <property type="molecule type" value="Genomic_DNA"/>
</dbReference>
<evidence type="ECO:0000259" key="6">
    <source>
        <dbReference type="PROSITE" id="PS51352"/>
    </source>
</evidence>
<reference evidence="7" key="1">
    <citation type="submission" date="2020-05" db="EMBL/GenBank/DDBJ databases">
        <title>Chitinophaga laudate sp. nov., isolated from a tropical peat swamp.</title>
        <authorList>
            <person name="Goh C.B.S."/>
            <person name="Lee M.S."/>
            <person name="Parimannan S."/>
            <person name="Pasbakhsh P."/>
            <person name="Yule C.M."/>
            <person name="Rajandas H."/>
            <person name="Loke S."/>
            <person name="Croft L."/>
            <person name="Tan J.B.L."/>
        </authorList>
    </citation>
    <scope>NUCLEOTIDE SEQUENCE</scope>
    <source>
        <strain evidence="7">Mgbs1</strain>
    </source>
</reference>
<dbReference type="Pfam" id="PF14289">
    <property type="entry name" value="DUF4369"/>
    <property type="match status" value="1"/>
</dbReference>
<dbReference type="GO" id="GO:0017004">
    <property type="term" value="P:cytochrome complex assembly"/>
    <property type="evidence" value="ECO:0007669"/>
    <property type="project" value="UniProtKB-KW"/>
</dbReference>
<evidence type="ECO:0000256" key="3">
    <source>
        <dbReference type="ARBA" id="ARBA00023157"/>
    </source>
</evidence>
<dbReference type="AlphaFoldDB" id="A0A9Q5GS07"/>
<feature type="signal peptide" evidence="5">
    <location>
        <begin position="1"/>
        <end position="18"/>
    </location>
</feature>
<dbReference type="SUPFAM" id="SSF52833">
    <property type="entry name" value="Thioredoxin-like"/>
    <property type="match status" value="1"/>
</dbReference>
<organism evidence="7 8">
    <name type="scientific">Chitinophaga solisilvae</name>
    <dbReference type="NCBI Taxonomy" id="1233460"/>
    <lineage>
        <taxon>Bacteria</taxon>
        <taxon>Pseudomonadati</taxon>
        <taxon>Bacteroidota</taxon>
        <taxon>Chitinophagia</taxon>
        <taxon>Chitinophagales</taxon>
        <taxon>Chitinophagaceae</taxon>
        <taxon>Chitinophaga</taxon>
    </lineage>
</organism>
<keyword evidence="4" id="KW-0676">Redox-active center</keyword>
<gene>
    <name evidence="7" type="ORF">ECE50_003565</name>
</gene>
<evidence type="ECO:0000313" key="7">
    <source>
        <dbReference type="EMBL" id="NSL85894.1"/>
    </source>
</evidence>
<keyword evidence="8" id="KW-1185">Reference proteome</keyword>
<keyword evidence="2" id="KW-0201">Cytochrome c-type biogenesis</keyword>
<dbReference type="GO" id="GO:0016491">
    <property type="term" value="F:oxidoreductase activity"/>
    <property type="evidence" value="ECO:0007669"/>
    <property type="project" value="InterPro"/>
</dbReference>
<comment type="subcellular location">
    <subcellularLocation>
        <location evidence="1">Cell envelope</location>
    </subcellularLocation>
</comment>
<protein>
    <submittedName>
        <fullName evidence="7">AhpC/TSA family protein</fullName>
    </submittedName>
</protein>
<dbReference type="PANTHER" id="PTHR42852:SF6">
    <property type="entry name" value="THIOL:DISULFIDE INTERCHANGE PROTEIN DSBE"/>
    <property type="match status" value="1"/>
</dbReference>
<accession>A0A9Q5GS07</accession>
<dbReference type="InterPro" id="IPR036249">
    <property type="entry name" value="Thioredoxin-like_sf"/>
</dbReference>
<dbReference type="Gene3D" id="3.40.30.10">
    <property type="entry name" value="Glutaredoxin"/>
    <property type="match status" value="1"/>
</dbReference>
<evidence type="ECO:0000313" key="8">
    <source>
        <dbReference type="Proteomes" id="UP000281028"/>
    </source>
</evidence>
<dbReference type="GO" id="GO:0030313">
    <property type="term" value="C:cell envelope"/>
    <property type="evidence" value="ECO:0007669"/>
    <property type="project" value="UniProtKB-SubCell"/>
</dbReference>
<name>A0A9Q5GS07_9BACT</name>
<evidence type="ECO:0000256" key="4">
    <source>
        <dbReference type="ARBA" id="ARBA00023284"/>
    </source>
</evidence>
<feature type="domain" description="Thioredoxin" evidence="6">
    <location>
        <begin position="240"/>
        <end position="391"/>
    </location>
</feature>
<evidence type="ECO:0000256" key="2">
    <source>
        <dbReference type="ARBA" id="ARBA00022748"/>
    </source>
</evidence>
<dbReference type="InterPro" id="IPR000866">
    <property type="entry name" value="AhpC/TSA"/>
</dbReference>
<comment type="caution">
    <text evidence="7">The sequence shown here is derived from an EMBL/GenBank/DDBJ whole genome shotgun (WGS) entry which is preliminary data.</text>
</comment>
<dbReference type="InterPro" id="IPR050553">
    <property type="entry name" value="Thioredoxin_ResA/DsbE_sf"/>
</dbReference>
<dbReference type="InterPro" id="IPR013766">
    <property type="entry name" value="Thioredoxin_domain"/>
</dbReference>